<gene>
    <name evidence="8" type="ORF">EV210_102265</name>
</gene>
<feature type="domain" description="UvrD-like helicase ATP-binding" evidence="7">
    <location>
        <begin position="203"/>
        <end position="587"/>
    </location>
</feature>
<keyword evidence="6" id="KW-0175">Coiled coil</keyword>
<dbReference type="GO" id="GO:0005524">
    <property type="term" value="F:ATP binding"/>
    <property type="evidence" value="ECO:0007669"/>
    <property type="project" value="UniProtKB-UniRule"/>
</dbReference>
<evidence type="ECO:0000256" key="2">
    <source>
        <dbReference type="ARBA" id="ARBA00022801"/>
    </source>
</evidence>
<evidence type="ECO:0000256" key="5">
    <source>
        <dbReference type="PROSITE-ProRule" id="PRU00560"/>
    </source>
</evidence>
<sequence>MNDQERQAELRRLDLTLEEIEKQLLSSDQDCSAQEAELKTSLQSYWDYGGSNTVDEAQLVETVDRQRALTSVTHNAAQRLRKMINSPYFGRIDFVEETPGYQEQTEQIYIGIATLTHTETEEFLVYDWRAPVSGMFYDFGLGKAWYDCPAGIINGSITLKRQYKIVNRHMEYMFNADWKIDDEVLQEILGKSADDKMHTIVNSIQREQNQIIRDETHRALFVEGPAGSGKTSVALHRIAFLLYRDRDKITAKNVLILSPNHLFSDYVSNVLPELGEENVPQMTFQDYVTQSSANLSLQFETRSAHLEQIFANSHEESAQIRAAGIRFKSSGTFDQALQEYLSWLQTSLVNDYPDIEVQGEIIFTKNDWKHYFLESYSSMPVTLRLGKIRELLQIRMRPFIHALRNEKEAALIAGDEEVNEKVIKALARIQAKQQLQPIFDKIDRLTSLNPLEEYRRFYSKNSRLIHYLGNKLPAKWHAIRKQSLSFINQGILPYEDIPPFLYFQGTLQGFAARPDIRHLIIDEAQDYTALQYKIMVNLFPNSSWTVVGDPEQRLHPFLHTATFKSASTIINADKFYMFRLTRSYRSTKQIQEFCQALLPHKAKADPINRPGPLPVVHFVKDRDGLPELIVTVVRQHSKEGWNSIGIICKSNSEAELLFAALKDQLKLHLVTNEDDHFHRGIVIMPSYLAKGLEFDAVLVINADEANYNHSEERHILYTICTRALHRLTLFYSGTVSPFIEQLDKDLYKSL</sequence>
<proteinExistence type="predicted"/>
<evidence type="ECO:0000256" key="3">
    <source>
        <dbReference type="ARBA" id="ARBA00022806"/>
    </source>
</evidence>
<evidence type="ECO:0000313" key="9">
    <source>
        <dbReference type="Proteomes" id="UP000295063"/>
    </source>
</evidence>
<dbReference type="InterPro" id="IPR027785">
    <property type="entry name" value="UvrD-like_helicase_C"/>
</dbReference>
<keyword evidence="9" id="KW-1185">Reference proteome</keyword>
<dbReference type="GO" id="GO:0003677">
    <property type="term" value="F:DNA binding"/>
    <property type="evidence" value="ECO:0007669"/>
    <property type="project" value="InterPro"/>
</dbReference>
<dbReference type="Gene3D" id="3.40.50.300">
    <property type="entry name" value="P-loop containing nucleotide triphosphate hydrolases"/>
    <property type="match status" value="2"/>
</dbReference>
<dbReference type="AlphaFoldDB" id="A0A4R1Q0X8"/>
<dbReference type="Pfam" id="PF13538">
    <property type="entry name" value="UvrD_C_2"/>
    <property type="match status" value="1"/>
</dbReference>
<dbReference type="GO" id="GO:0043138">
    <property type="term" value="F:3'-5' DNA helicase activity"/>
    <property type="evidence" value="ECO:0007669"/>
    <property type="project" value="TreeGrafter"/>
</dbReference>
<dbReference type="GO" id="GO:0005829">
    <property type="term" value="C:cytosol"/>
    <property type="evidence" value="ECO:0007669"/>
    <property type="project" value="TreeGrafter"/>
</dbReference>
<dbReference type="OrthoDB" id="9787585at2"/>
<evidence type="ECO:0000259" key="7">
    <source>
        <dbReference type="PROSITE" id="PS51198"/>
    </source>
</evidence>
<dbReference type="Pfam" id="PF00580">
    <property type="entry name" value="UvrD-helicase"/>
    <property type="match status" value="1"/>
</dbReference>
<protein>
    <submittedName>
        <fullName evidence="8">DNA helicase-2/ATP-dependent DNA helicase PcrA</fullName>
    </submittedName>
</protein>
<organism evidence="8 9">
    <name type="scientific">Anaerospora hongkongensis</name>
    <dbReference type="NCBI Taxonomy" id="244830"/>
    <lineage>
        <taxon>Bacteria</taxon>
        <taxon>Bacillati</taxon>
        <taxon>Bacillota</taxon>
        <taxon>Negativicutes</taxon>
        <taxon>Selenomonadales</taxon>
        <taxon>Sporomusaceae</taxon>
        <taxon>Anaerospora</taxon>
    </lineage>
</organism>
<dbReference type="GO" id="GO:0000725">
    <property type="term" value="P:recombinational repair"/>
    <property type="evidence" value="ECO:0007669"/>
    <property type="project" value="TreeGrafter"/>
</dbReference>
<evidence type="ECO:0000313" key="8">
    <source>
        <dbReference type="EMBL" id="TCL39350.1"/>
    </source>
</evidence>
<dbReference type="GO" id="GO:0016787">
    <property type="term" value="F:hydrolase activity"/>
    <property type="evidence" value="ECO:0007669"/>
    <property type="project" value="UniProtKB-UniRule"/>
</dbReference>
<dbReference type="PROSITE" id="PS51198">
    <property type="entry name" value="UVRD_HELICASE_ATP_BIND"/>
    <property type="match status" value="1"/>
</dbReference>
<feature type="coiled-coil region" evidence="6">
    <location>
        <begin position="3"/>
        <end position="37"/>
    </location>
</feature>
<dbReference type="EMBL" id="SLUI01000002">
    <property type="protein sequence ID" value="TCL39350.1"/>
    <property type="molecule type" value="Genomic_DNA"/>
</dbReference>
<keyword evidence="2 5" id="KW-0378">Hydrolase</keyword>
<evidence type="ECO:0000256" key="1">
    <source>
        <dbReference type="ARBA" id="ARBA00022741"/>
    </source>
</evidence>
<dbReference type="InterPro" id="IPR000212">
    <property type="entry name" value="DNA_helicase_UvrD/REP"/>
</dbReference>
<dbReference type="SUPFAM" id="SSF52540">
    <property type="entry name" value="P-loop containing nucleoside triphosphate hydrolases"/>
    <property type="match status" value="1"/>
</dbReference>
<comment type="caution">
    <text evidence="8">The sequence shown here is derived from an EMBL/GenBank/DDBJ whole genome shotgun (WGS) entry which is preliminary data.</text>
</comment>
<keyword evidence="3 5" id="KW-0347">Helicase</keyword>
<dbReference type="InterPro" id="IPR027417">
    <property type="entry name" value="P-loop_NTPase"/>
</dbReference>
<dbReference type="Proteomes" id="UP000295063">
    <property type="component" value="Unassembled WGS sequence"/>
</dbReference>
<evidence type="ECO:0000256" key="6">
    <source>
        <dbReference type="SAM" id="Coils"/>
    </source>
</evidence>
<keyword evidence="4 5" id="KW-0067">ATP-binding</keyword>
<dbReference type="PANTHER" id="PTHR11070:SF17">
    <property type="entry name" value="DNA HELICASE IV"/>
    <property type="match status" value="1"/>
</dbReference>
<dbReference type="InterPro" id="IPR014016">
    <property type="entry name" value="UvrD-like_ATP-bd"/>
</dbReference>
<dbReference type="PANTHER" id="PTHR11070">
    <property type="entry name" value="UVRD / RECB / PCRA DNA HELICASE FAMILY MEMBER"/>
    <property type="match status" value="1"/>
</dbReference>
<accession>A0A4R1Q0X8</accession>
<name>A0A4R1Q0X8_9FIRM</name>
<reference evidence="8 9" key="1">
    <citation type="submission" date="2019-03" db="EMBL/GenBank/DDBJ databases">
        <title>Genomic Encyclopedia of Type Strains, Phase IV (KMG-IV): sequencing the most valuable type-strain genomes for metagenomic binning, comparative biology and taxonomic classification.</title>
        <authorList>
            <person name="Goeker M."/>
        </authorList>
    </citation>
    <scope>NUCLEOTIDE SEQUENCE [LARGE SCALE GENOMIC DNA]</scope>
    <source>
        <strain evidence="8 9">DSM 15969</strain>
    </source>
</reference>
<feature type="binding site" evidence="5">
    <location>
        <begin position="224"/>
        <end position="231"/>
    </location>
    <ligand>
        <name>ATP</name>
        <dbReference type="ChEBI" id="CHEBI:30616"/>
    </ligand>
</feature>
<keyword evidence="1 5" id="KW-0547">Nucleotide-binding</keyword>
<evidence type="ECO:0000256" key="4">
    <source>
        <dbReference type="ARBA" id="ARBA00022840"/>
    </source>
</evidence>
<dbReference type="RefSeq" id="WP_132075733.1">
    <property type="nucleotide sequence ID" value="NZ_SLUI01000002.1"/>
</dbReference>